<name>A0A238BWI8_9BILA</name>
<keyword evidence="2" id="KW-1185">Reference proteome</keyword>
<proteinExistence type="predicted"/>
<evidence type="ECO:0000313" key="2">
    <source>
        <dbReference type="Proteomes" id="UP000242913"/>
    </source>
</evidence>
<gene>
    <name evidence="1" type="ORF">X798_03326</name>
</gene>
<protein>
    <submittedName>
        <fullName evidence="1">Uncharacterized protein</fullName>
    </submittedName>
</protein>
<dbReference type="EMBL" id="KZ269992">
    <property type="protein sequence ID" value="OZC09632.1"/>
    <property type="molecule type" value="Genomic_DNA"/>
</dbReference>
<sequence>MTVQEKAKMEYIRLSLPVKCNDKLQPTKDKESIMRSVHEIEKQHLAEEVQSVTMIRHPTIPREFGDDTKVNKKKLGRSLLSAFKHSTEEDENLTRSKPISFENDQLLEPSTLRFTLKS</sequence>
<dbReference type="Proteomes" id="UP000242913">
    <property type="component" value="Unassembled WGS sequence"/>
</dbReference>
<reference evidence="1 2" key="1">
    <citation type="submission" date="2015-12" db="EMBL/GenBank/DDBJ databases">
        <title>Draft genome of the nematode, Onchocerca flexuosa.</title>
        <authorList>
            <person name="Mitreva M."/>
        </authorList>
    </citation>
    <scope>NUCLEOTIDE SEQUENCE [LARGE SCALE GENOMIC DNA]</scope>
    <source>
        <strain evidence="1">Red Deer</strain>
    </source>
</reference>
<accession>A0A238BWI8</accession>
<dbReference type="OrthoDB" id="5874322at2759"/>
<organism evidence="1 2">
    <name type="scientific">Onchocerca flexuosa</name>
    <dbReference type="NCBI Taxonomy" id="387005"/>
    <lineage>
        <taxon>Eukaryota</taxon>
        <taxon>Metazoa</taxon>
        <taxon>Ecdysozoa</taxon>
        <taxon>Nematoda</taxon>
        <taxon>Chromadorea</taxon>
        <taxon>Rhabditida</taxon>
        <taxon>Spirurina</taxon>
        <taxon>Spiruromorpha</taxon>
        <taxon>Filarioidea</taxon>
        <taxon>Onchocercidae</taxon>
        <taxon>Onchocerca</taxon>
    </lineage>
</organism>
<dbReference type="AlphaFoldDB" id="A0A238BWI8"/>
<evidence type="ECO:0000313" key="1">
    <source>
        <dbReference type="EMBL" id="OZC09632.1"/>
    </source>
</evidence>